<dbReference type="EMBL" id="AGCK01000028">
    <property type="protein sequence ID" value="EHM54715.1"/>
    <property type="molecule type" value="Genomic_DNA"/>
</dbReference>
<proteinExistence type="predicted"/>
<dbReference type="Proteomes" id="UP000004459">
    <property type="component" value="Unassembled WGS sequence"/>
</dbReference>
<name>G9YLL4_FLAPL</name>
<protein>
    <submittedName>
        <fullName evidence="1">Uncharacterized protein</fullName>
    </submittedName>
</protein>
<evidence type="ECO:0000313" key="1">
    <source>
        <dbReference type="EMBL" id="EHM54715.1"/>
    </source>
</evidence>
<dbReference type="HOGENOM" id="CLU_3099072_0_0_9"/>
<gene>
    <name evidence="1" type="ORF">HMPREF0372_00380</name>
</gene>
<organism evidence="1 2">
    <name type="scientific">Flavonifractor plautii ATCC 29863</name>
    <dbReference type="NCBI Taxonomy" id="411475"/>
    <lineage>
        <taxon>Bacteria</taxon>
        <taxon>Bacillati</taxon>
        <taxon>Bacillota</taxon>
        <taxon>Clostridia</taxon>
        <taxon>Eubacteriales</taxon>
        <taxon>Oscillospiraceae</taxon>
        <taxon>Flavonifractor</taxon>
    </lineage>
</organism>
<comment type="caution">
    <text evidence="1">The sequence shown here is derived from an EMBL/GenBank/DDBJ whole genome shotgun (WGS) entry which is preliminary data.</text>
</comment>
<reference evidence="1 2" key="1">
    <citation type="submission" date="2011-08" db="EMBL/GenBank/DDBJ databases">
        <authorList>
            <person name="Weinstock G."/>
            <person name="Sodergren E."/>
            <person name="Clifton S."/>
            <person name="Fulton L."/>
            <person name="Fulton B."/>
            <person name="Courtney L."/>
            <person name="Fronick C."/>
            <person name="Harrison M."/>
            <person name="Strong C."/>
            <person name="Farmer C."/>
            <person name="Delahaunty K."/>
            <person name="Markovic C."/>
            <person name="Hall O."/>
            <person name="Minx P."/>
            <person name="Tomlinson C."/>
            <person name="Mitreva M."/>
            <person name="Hou S."/>
            <person name="Chen J."/>
            <person name="Wollam A."/>
            <person name="Pepin K.H."/>
            <person name="Johnson M."/>
            <person name="Bhonagiri V."/>
            <person name="Zhang X."/>
            <person name="Suruliraj S."/>
            <person name="Warren W."/>
            <person name="Chinwalla A."/>
            <person name="Mardis E.R."/>
            <person name="Wilson R.K."/>
        </authorList>
    </citation>
    <scope>NUCLEOTIDE SEQUENCE [LARGE SCALE GENOMIC DNA]</scope>
    <source>
        <strain evidence="1 2">ATCC 29863</strain>
    </source>
</reference>
<dbReference type="AlphaFoldDB" id="G9YLL4"/>
<accession>G9YLL4</accession>
<evidence type="ECO:0000313" key="2">
    <source>
        <dbReference type="Proteomes" id="UP000004459"/>
    </source>
</evidence>
<sequence length="51" mass="6089">MKENRQGCLLRLVNRLFETSKGFKKSLSLSKRLFRQAERPRNRRVPGLLFL</sequence>